<gene>
    <name evidence="2" type="ORF">A4X06_0g3477</name>
</gene>
<dbReference type="InterPro" id="IPR038717">
    <property type="entry name" value="Tc1-like_DDE_dom"/>
</dbReference>
<accession>A0A8X7SXK2</accession>
<name>A0A8X7SXK2_9BASI</name>
<keyword evidence="3" id="KW-1185">Reference proteome</keyword>
<evidence type="ECO:0000259" key="1">
    <source>
        <dbReference type="Pfam" id="PF13358"/>
    </source>
</evidence>
<dbReference type="PANTHER" id="PTHR46564">
    <property type="entry name" value="TRANSPOSASE"/>
    <property type="match status" value="1"/>
</dbReference>
<dbReference type="Proteomes" id="UP000077684">
    <property type="component" value="Unassembled WGS sequence"/>
</dbReference>
<sequence length="272" mass="30994">MTKSRDLKLYLAQQVIDGKMTAKAAARQGLCSESTIRRAIRQLLAFGYVFLPVKSTGRPSKLTDLHRQYLISMVEHSPTIYLDELAFLLQHHFNLDVCIQTISNSLHSVGFTNKKLTRKAIQRDEGLRREHALTFAQFQPFQLIFADESHADRRTFMRQRGWSRLGSPAVQIGLFLRGERYTLLPGLTHDGIIAPWVVAGSVNGERFLHWVQEYLLPHMNPWPMANSVLVLDNCSTHKGEDVRRVIEAKGCHLLFLPPYSPDLNPIEYAFAA</sequence>
<proteinExistence type="predicted"/>
<feature type="non-terminal residue" evidence="2">
    <location>
        <position position="1"/>
    </location>
</feature>
<protein>
    <recommendedName>
        <fullName evidence="1">Tc1-like transposase DDE domain-containing protein</fullName>
    </recommendedName>
</protein>
<dbReference type="InterPro" id="IPR009057">
    <property type="entry name" value="Homeodomain-like_sf"/>
</dbReference>
<evidence type="ECO:0000313" key="3">
    <source>
        <dbReference type="Proteomes" id="UP000077684"/>
    </source>
</evidence>
<dbReference type="EMBL" id="LWDE02000318">
    <property type="protein sequence ID" value="KAE8248885.1"/>
    <property type="molecule type" value="Genomic_DNA"/>
</dbReference>
<reference evidence="2" key="2">
    <citation type="journal article" date="2019" name="IMA Fungus">
        <title>Genome sequencing and comparison of five Tilletia species to identify candidate genes for the detection of regulated species infecting wheat.</title>
        <authorList>
            <person name="Nguyen H.D.T."/>
            <person name="Sultana T."/>
            <person name="Kesanakurti P."/>
            <person name="Hambleton S."/>
        </authorList>
    </citation>
    <scope>NUCLEOTIDE SEQUENCE</scope>
    <source>
        <strain evidence="2">DAOMC 236426</strain>
    </source>
</reference>
<dbReference type="PANTHER" id="PTHR46564:SF1">
    <property type="entry name" value="TRANSPOSASE"/>
    <property type="match status" value="1"/>
</dbReference>
<dbReference type="GO" id="GO:0003676">
    <property type="term" value="F:nucleic acid binding"/>
    <property type="evidence" value="ECO:0007669"/>
    <property type="project" value="InterPro"/>
</dbReference>
<feature type="domain" description="Tc1-like transposase DDE" evidence="1">
    <location>
        <begin position="142"/>
        <end position="270"/>
    </location>
</feature>
<organism evidence="2 3">
    <name type="scientific">Tilletia controversa</name>
    <name type="common">dwarf bunt fungus</name>
    <dbReference type="NCBI Taxonomy" id="13291"/>
    <lineage>
        <taxon>Eukaryota</taxon>
        <taxon>Fungi</taxon>
        <taxon>Dikarya</taxon>
        <taxon>Basidiomycota</taxon>
        <taxon>Ustilaginomycotina</taxon>
        <taxon>Exobasidiomycetes</taxon>
        <taxon>Tilletiales</taxon>
        <taxon>Tilletiaceae</taxon>
        <taxon>Tilletia</taxon>
    </lineage>
</organism>
<comment type="caution">
    <text evidence="2">The sequence shown here is derived from an EMBL/GenBank/DDBJ whole genome shotgun (WGS) entry which is preliminary data.</text>
</comment>
<reference evidence="2" key="1">
    <citation type="submission" date="2016-04" db="EMBL/GenBank/DDBJ databases">
        <authorList>
            <person name="Nguyen H.D."/>
            <person name="Samba Siva P."/>
            <person name="Cullis J."/>
            <person name="Levesque C.A."/>
            <person name="Hambleton S."/>
        </authorList>
    </citation>
    <scope>NUCLEOTIDE SEQUENCE</scope>
    <source>
        <strain evidence="2">DAOMC 236426</strain>
    </source>
</reference>
<dbReference type="SUPFAM" id="SSF46689">
    <property type="entry name" value="Homeodomain-like"/>
    <property type="match status" value="1"/>
</dbReference>
<dbReference type="Pfam" id="PF13358">
    <property type="entry name" value="DDE_3"/>
    <property type="match status" value="1"/>
</dbReference>
<dbReference type="NCBIfam" id="NF033545">
    <property type="entry name" value="transpos_IS630"/>
    <property type="match status" value="1"/>
</dbReference>
<dbReference type="AlphaFoldDB" id="A0A8X7SXK2"/>
<evidence type="ECO:0000313" key="2">
    <source>
        <dbReference type="EMBL" id="KAE8248885.1"/>
    </source>
</evidence>
<dbReference type="Gene3D" id="3.30.420.10">
    <property type="entry name" value="Ribonuclease H-like superfamily/Ribonuclease H"/>
    <property type="match status" value="1"/>
</dbReference>
<dbReference type="InterPro" id="IPR047655">
    <property type="entry name" value="Transpos_IS630-like"/>
</dbReference>
<dbReference type="InterPro" id="IPR036397">
    <property type="entry name" value="RNaseH_sf"/>
</dbReference>